<proteinExistence type="predicted"/>
<protein>
    <submittedName>
        <fullName evidence="1">Uncharacterized protein</fullName>
    </submittedName>
</protein>
<gene>
    <name evidence="1" type="ORF">C7S18_00625</name>
</gene>
<dbReference type="Proteomes" id="UP000241074">
    <property type="component" value="Chromosome"/>
</dbReference>
<organism evidence="1 2">
    <name type="scientific">Ahniella affigens</name>
    <dbReference type="NCBI Taxonomy" id="2021234"/>
    <lineage>
        <taxon>Bacteria</taxon>
        <taxon>Pseudomonadati</taxon>
        <taxon>Pseudomonadota</taxon>
        <taxon>Gammaproteobacteria</taxon>
        <taxon>Lysobacterales</taxon>
        <taxon>Rhodanobacteraceae</taxon>
        <taxon>Ahniella</taxon>
    </lineage>
</organism>
<reference evidence="1 2" key="2">
    <citation type="submission" date="2018-03" db="EMBL/GenBank/DDBJ databases">
        <authorList>
            <person name="Keele B.F."/>
        </authorList>
    </citation>
    <scope>NUCLEOTIDE SEQUENCE [LARGE SCALE GENOMIC DNA]</scope>
    <source>
        <strain evidence="1 2">D13</strain>
    </source>
</reference>
<sequence>MLMTLILILGSLMSGTSAKEVVAVIVRNDLTGQTISLDAAALERFNEQWRGKQVSAGDGDPNWQARLDIAFAGGSGGRWWYAMNGDFQVLAMKHVTRYRVPNPEAMNRLLDLEAPGRVDEAAPARD</sequence>
<accession>A0A2P1PLS4</accession>
<reference evidence="1 2" key="1">
    <citation type="submission" date="2018-03" db="EMBL/GenBank/DDBJ databases">
        <title>Ahniella affigens gen. nov., sp. nov., a gammaproteobacterium isolated from sandy soil near a stream.</title>
        <authorList>
            <person name="Ko Y."/>
            <person name="Kim J.-H."/>
        </authorList>
    </citation>
    <scope>NUCLEOTIDE SEQUENCE [LARGE SCALE GENOMIC DNA]</scope>
    <source>
        <strain evidence="1 2">D13</strain>
    </source>
</reference>
<keyword evidence="2" id="KW-1185">Reference proteome</keyword>
<dbReference type="AlphaFoldDB" id="A0A2P1PLS4"/>
<dbReference type="KEGG" id="xba:C7S18_00625"/>
<evidence type="ECO:0000313" key="2">
    <source>
        <dbReference type="Proteomes" id="UP000241074"/>
    </source>
</evidence>
<name>A0A2P1PLS4_9GAMM</name>
<dbReference type="EMBL" id="CP027860">
    <property type="protein sequence ID" value="AVP95791.1"/>
    <property type="molecule type" value="Genomic_DNA"/>
</dbReference>
<evidence type="ECO:0000313" key="1">
    <source>
        <dbReference type="EMBL" id="AVP95791.1"/>
    </source>
</evidence>